<evidence type="ECO:0000259" key="9">
    <source>
        <dbReference type="Pfam" id="PF13231"/>
    </source>
</evidence>
<reference evidence="10 11" key="1">
    <citation type="submission" date="2015-09" db="EMBL/GenBank/DDBJ databases">
        <title>Draft genome sequence of Kouleothrix aurantiaca JCM 19913.</title>
        <authorList>
            <person name="Hemp J."/>
        </authorList>
    </citation>
    <scope>NUCLEOTIDE SEQUENCE [LARGE SCALE GENOMIC DNA]</scope>
    <source>
        <strain evidence="10 11">COM-B</strain>
    </source>
</reference>
<dbReference type="Proteomes" id="UP000050509">
    <property type="component" value="Unassembled WGS sequence"/>
</dbReference>
<evidence type="ECO:0000256" key="8">
    <source>
        <dbReference type="SAM" id="Phobius"/>
    </source>
</evidence>
<dbReference type="PANTHER" id="PTHR33908">
    <property type="entry name" value="MANNOSYLTRANSFERASE YKCB-RELATED"/>
    <property type="match status" value="1"/>
</dbReference>
<dbReference type="GO" id="GO:0005886">
    <property type="term" value="C:plasma membrane"/>
    <property type="evidence" value="ECO:0007669"/>
    <property type="project" value="UniProtKB-SubCell"/>
</dbReference>
<evidence type="ECO:0000256" key="4">
    <source>
        <dbReference type="ARBA" id="ARBA00022679"/>
    </source>
</evidence>
<feature type="transmembrane region" description="Helical" evidence="8">
    <location>
        <begin position="152"/>
        <end position="170"/>
    </location>
</feature>
<evidence type="ECO:0000256" key="6">
    <source>
        <dbReference type="ARBA" id="ARBA00022989"/>
    </source>
</evidence>
<evidence type="ECO:0000256" key="2">
    <source>
        <dbReference type="ARBA" id="ARBA00022475"/>
    </source>
</evidence>
<dbReference type="EMBL" id="LJCR01002381">
    <property type="protein sequence ID" value="KPV48808.1"/>
    <property type="molecule type" value="Genomic_DNA"/>
</dbReference>
<keyword evidence="11" id="KW-1185">Reference proteome</keyword>
<keyword evidence="5 8" id="KW-0812">Transmembrane</keyword>
<dbReference type="GO" id="GO:0009103">
    <property type="term" value="P:lipopolysaccharide biosynthetic process"/>
    <property type="evidence" value="ECO:0007669"/>
    <property type="project" value="UniProtKB-ARBA"/>
</dbReference>
<comment type="subcellular location">
    <subcellularLocation>
        <location evidence="1">Cell membrane</location>
        <topology evidence="1">Multi-pass membrane protein</topology>
    </subcellularLocation>
</comment>
<dbReference type="PANTHER" id="PTHR33908:SF11">
    <property type="entry name" value="MEMBRANE PROTEIN"/>
    <property type="match status" value="1"/>
</dbReference>
<evidence type="ECO:0000256" key="1">
    <source>
        <dbReference type="ARBA" id="ARBA00004651"/>
    </source>
</evidence>
<keyword evidence="3" id="KW-0328">Glycosyltransferase</keyword>
<name>A0A0P9H495_9CHLR</name>
<feature type="transmembrane region" description="Helical" evidence="8">
    <location>
        <begin position="182"/>
        <end position="199"/>
    </location>
</feature>
<feature type="domain" description="Glycosyltransferase RgtA/B/C/D-like" evidence="9">
    <location>
        <begin position="99"/>
        <end position="216"/>
    </location>
</feature>
<proteinExistence type="predicted"/>
<keyword evidence="2" id="KW-1003">Cell membrane</keyword>
<keyword evidence="6 8" id="KW-1133">Transmembrane helix</keyword>
<dbReference type="InterPro" id="IPR038731">
    <property type="entry name" value="RgtA/B/C-like"/>
</dbReference>
<evidence type="ECO:0000313" key="11">
    <source>
        <dbReference type="Proteomes" id="UP000050509"/>
    </source>
</evidence>
<dbReference type="AlphaFoldDB" id="A0A0P9H495"/>
<keyword evidence="4" id="KW-0808">Transferase</keyword>
<feature type="transmembrane region" description="Helical" evidence="8">
    <location>
        <begin position="205"/>
        <end position="228"/>
    </location>
</feature>
<evidence type="ECO:0000313" key="10">
    <source>
        <dbReference type="EMBL" id="KPV48808.1"/>
    </source>
</evidence>
<feature type="non-terminal residue" evidence="10">
    <location>
        <position position="239"/>
    </location>
</feature>
<feature type="transmembrane region" description="Helical" evidence="8">
    <location>
        <begin position="93"/>
        <end position="114"/>
    </location>
</feature>
<gene>
    <name evidence="10" type="ORF">SE17_36080</name>
</gene>
<feature type="transmembrane region" description="Helical" evidence="8">
    <location>
        <begin position="126"/>
        <end position="146"/>
    </location>
</feature>
<dbReference type="GO" id="GO:0016763">
    <property type="term" value="F:pentosyltransferase activity"/>
    <property type="evidence" value="ECO:0007669"/>
    <property type="project" value="TreeGrafter"/>
</dbReference>
<protein>
    <recommendedName>
        <fullName evidence="9">Glycosyltransferase RgtA/B/C/D-like domain-containing protein</fullName>
    </recommendedName>
</protein>
<dbReference type="Pfam" id="PF13231">
    <property type="entry name" value="PMT_2"/>
    <property type="match status" value="1"/>
</dbReference>
<evidence type="ECO:0000256" key="3">
    <source>
        <dbReference type="ARBA" id="ARBA00022676"/>
    </source>
</evidence>
<organism evidence="10 11">
    <name type="scientific">Kouleothrix aurantiaca</name>
    <dbReference type="NCBI Taxonomy" id="186479"/>
    <lineage>
        <taxon>Bacteria</taxon>
        <taxon>Bacillati</taxon>
        <taxon>Chloroflexota</taxon>
        <taxon>Chloroflexia</taxon>
        <taxon>Chloroflexales</taxon>
        <taxon>Roseiflexineae</taxon>
        <taxon>Roseiflexaceae</taxon>
        <taxon>Kouleothrix</taxon>
    </lineage>
</organism>
<dbReference type="InterPro" id="IPR050297">
    <property type="entry name" value="LipidA_mod_glycosyltrf_83"/>
</dbReference>
<evidence type="ECO:0000256" key="7">
    <source>
        <dbReference type="ARBA" id="ARBA00023136"/>
    </source>
</evidence>
<accession>A0A0P9H495</accession>
<evidence type="ECO:0000256" key="5">
    <source>
        <dbReference type="ARBA" id="ARBA00022692"/>
    </source>
</evidence>
<keyword evidence="7 8" id="KW-0472">Membrane</keyword>
<comment type="caution">
    <text evidence="10">The sequence shown here is derived from an EMBL/GenBank/DDBJ whole genome shotgun (WGS) entry which is preliminary data.</text>
</comment>
<sequence>MRADRSAWLLGAAIFVLALLPRVWAPAVFVTVDEAYHWLERALRFRQALLAGDYAATNLVGHPGVTTMWLGALGLHLRSWLIGAGMVDGDSLFIYRALARLPVALANSFCIALAYAPLRRLFHARVAVLAALLWAGEPFLVAHGQLLHVDALLTSFLLVGVLCALVAFRFDEAAPAWLFVPRWRWLVASGACGALALLTKSPAVLLPPMVGLIALAGLLRAAPAWGALRDWRPWLRAYA</sequence>